<dbReference type="GO" id="GO:0046872">
    <property type="term" value="F:metal ion binding"/>
    <property type="evidence" value="ECO:0007669"/>
    <property type="project" value="UniProtKB-KW"/>
</dbReference>
<keyword evidence="7 15" id="KW-0460">Magnesium</keyword>
<dbReference type="GO" id="GO:0008360">
    <property type="term" value="P:regulation of cell shape"/>
    <property type="evidence" value="ECO:0007669"/>
    <property type="project" value="UniProtKB-KW"/>
</dbReference>
<feature type="active site" evidence="13">
    <location>
        <position position="359"/>
    </location>
</feature>
<evidence type="ECO:0000256" key="12">
    <source>
        <dbReference type="HAMAP-Rule" id="MF_00047"/>
    </source>
</evidence>
<evidence type="ECO:0000256" key="9">
    <source>
        <dbReference type="ARBA" id="ARBA00022984"/>
    </source>
</evidence>
<comment type="catalytic activity">
    <reaction evidence="12">
        <text>2 D-alanine + ATP = D-alanyl-D-alanine + ADP + phosphate + H(+)</text>
        <dbReference type="Rhea" id="RHEA:11224"/>
        <dbReference type="ChEBI" id="CHEBI:15378"/>
        <dbReference type="ChEBI" id="CHEBI:30616"/>
        <dbReference type="ChEBI" id="CHEBI:43474"/>
        <dbReference type="ChEBI" id="CHEBI:57416"/>
        <dbReference type="ChEBI" id="CHEBI:57822"/>
        <dbReference type="ChEBI" id="CHEBI:456216"/>
        <dbReference type="EC" id="6.3.2.4"/>
    </reaction>
</comment>
<evidence type="ECO:0000256" key="15">
    <source>
        <dbReference type="PIRSR" id="PIRSR039102-3"/>
    </source>
</evidence>
<comment type="cofactor">
    <cofactor evidence="15">
        <name>Mg(2+)</name>
        <dbReference type="ChEBI" id="CHEBI:18420"/>
    </cofactor>
    <cofactor evidence="15">
        <name>Mn(2+)</name>
        <dbReference type="ChEBI" id="CHEBI:29035"/>
    </cofactor>
    <text evidence="15">Binds 2 magnesium or manganese ions per subunit.</text>
</comment>
<dbReference type="Gene3D" id="3.30.470.20">
    <property type="entry name" value="ATP-grasp fold, B domain"/>
    <property type="match status" value="1"/>
</dbReference>
<keyword evidence="10 15" id="KW-0464">Manganese</keyword>
<dbReference type="InterPro" id="IPR011127">
    <property type="entry name" value="Dala_Dala_lig_N"/>
</dbReference>
<comment type="similarity">
    <text evidence="2 12">Belongs to the D-alanine--D-alanine ligase family.</text>
</comment>
<proteinExistence type="inferred from homology"/>
<dbReference type="UniPathway" id="UPA00219"/>
<comment type="function">
    <text evidence="12">Cell wall formation.</text>
</comment>
<keyword evidence="3 12" id="KW-0436">Ligase</keyword>
<feature type="binding site" evidence="14">
    <location>
        <begin position="213"/>
        <end position="215"/>
    </location>
    <ligand>
        <name>ATP</name>
        <dbReference type="ChEBI" id="CHEBI:30616"/>
    </ligand>
</feature>
<dbReference type="InterPro" id="IPR016185">
    <property type="entry name" value="PreATP-grasp_dom_sf"/>
</dbReference>
<dbReference type="GO" id="GO:0071555">
    <property type="term" value="P:cell wall organization"/>
    <property type="evidence" value="ECO:0007669"/>
    <property type="project" value="UniProtKB-KW"/>
</dbReference>
<name>A0A7J5BZ94_9MICO</name>
<feature type="active site" evidence="13">
    <location>
        <position position="221"/>
    </location>
</feature>
<evidence type="ECO:0000256" key="14">
    <source>
        <dbReference type="PIRSR" id="PIRSR039102-2"/>
    </source>
</evidence>
<dbReference type="NCBIfam" id="NF002528">
    <property type="entry name" value="PRK01966.1-4"/>
    <property type="match status" value="1"/>
</dbReference>
<evidence type="ECO:0000256" key="16">
    <source>
        <dbReference type="PROSITE-ProRule" id="PRU00409"/>
    </source>
</evidence>
<dbReference type="PROSITE" id="PS50975">
    <property type="entry name" value="ATP_GRASP"/>
    <property type="match status" value="1"/>
</dbReference>
<dbReference type="EMBL" id="WBJZ01000005">
    <property type="protein sequence ID" value="KAB1659639.1"/>
    <property type="molecule type" value="Genomic_DNA"/>
</dbReference>
<dbReference type="Pfam" id="PF01820">
    <property type="entry name" value="Dala_Dala_lig_N"/>
    <property type="match status" value="1"/>
</dbReference>
<evidence type="ECO:0000256" key="6">
    <source>
        <dbReference type="ARBA" id="ARBA00022840"/>
    </source>
</evidence>
<gene>
    <name evidence="12" type="primary">ddl</name>
    <name evidence="18" type="ORF">F8O01_05095</name>
</gene>
<keyword evidence="19" id="KW-1185">Reference proteome</keyword>
<evidence type="ECO:0000256" key="10">
    <source>
        <dbReference type="ARBA" id="ARBA00023211"/>
    </source>
</evidence>
<dbReference type="InterPro" id="IPR000291">
    <property type="entry name" value="D-Ala_lig_Van_CS"/>
</dbReference>
<dbReference type="GO" id="GO:0005829">
    <property type="term" value="C:cytosol"/>
    <property type="evidence" value="ECO:0007669"/>
    <property type="project" value="TreeGrafter"/>
</dbReference>
<dbReference type="SUPFAM" id="SSF52440">
    <property type="entry name" value="PreATP-grasp domain"/>
    <property type="match status" value="1"/>
</dbReference>
<dbReference type="InterPro" id="IPR011761">
    <property type="entry name" value="ATP-grasp"/>
</dbReference>
<evidence type="ECO:0000256" key="7">
    <source>
        <dbReference type="ARBA" id="ARBA00022842"/>
    </source>
</evidence>
<comment type="pathway">
    <text evidence="12">Cell wall biogenesis; peptidoglycan biosynthesis.</text>
</comment>
<keyword evidence="8 12" id="KW-0133">Cell shape</keyword>
<evidence type="ECO:0000256" key="1">
    <source>
        <dbReference type="ARBA" id="ARBA00001936"/>
    </source>
</evidence>
<accession>A0A7J5BZ94</accession>
<evidence type="ECO:0000256" key="5">
    <source>
        <dbReference type="ARBA" id="ARBA00022741"/>
    </source>
</evidence>
<protein>
    <recommendedName>
        <fullName evidence="12">D-alanine--D-alanine ligase</fullName>
        <ecNumber evidence="12">6.3.2.4</ecNumber>
    </recommendedName>
    <alternativeName>
        <fullName evidence="12">D-Ala-D-Ala ligase</fullName>
    </alternativeName>
    <alternativeName>
        <fullName evidence="12">D-alanylalanine synthetase</fullName>
    </alternativeName>
</protein>
<feature type="binding site" evidence="15">
    <location>
        <position position="348"/>
    </location>
    <ligand>
        <name>Mg(2+)</name>
        <dbReference type="ChEBI" id="CHEBI:18420"/>
        <label>1</label>
    </ligand>
</feature>
<dbReference type="Proteomes" id="UP000467240">
    <property type="component" value="Unassembled WGS sequence"/>
</dbReference>
<evidence type="ECO:0000313" key="19">
    <source>
        <dbReference type="Proteomes" id="UP000467240"/>
    </source>
</evidence>
<dbReference type="NCBIfam" id="TIGR01205">
    <property type="entry name" value="D_ala_D_alaTIGR"/>
    <property type="match status" value="1"/>
</dbReference>
<dbReference type="AlphaFoldDB" id="A0A7J5BZ94"/>
<feature type="binding site" evidence="14">
    <location>
        <begin position="221"/>
        <end position="222"/>
    </location>
    <ligand>
        <name>ATP</name>
        <dbReference type="ChEBI" id="CHEBI:30616"/>
    </ligand>
</feature>
<feature type="binding site" evidence="14">
    <location>
        <position position="168"/>
    </location>
    <ligand>
        <name>ATP</name>
        <dbReference type="ChEBI" id="CHEBI:30616"/>
    </ligand>
</feature>
<keyword evidence="4 15" id="KW-0479">Metal-binding</keyword>
<dbReference type="Gene3D" id="3.40.50.20">
    <property type="match status" value="1"/>
</dbReference>
<dbReference type="GO" id="GO:0008716">
    <property type="term" value="F:D-alanine-D-alanine ligase activity"/>
    <property type="evidence" value="ECO:0007669"/>
    <property type="project" value="UniProtKB-UniRule"/>
</dbReference>
<reference evidence="18 19" key="1">
    <citation type="submission" date="2019-09" db="EMBL/GenBank/DDBJ databases">
        <title>Phylogeny of genus Pseudoclavibacter and closely related genus.</title>
        <authorList>
            <person name="Li Y."/>
        </authorList>
    </citation>
    <scope>NUCLEOTIDE SEQUENCE [LARGE SCALE GENOMIC DNA]</scope>
    <source>
        <strain evidence="18 19">DSM 23821</strain>
    </source>
</reference>
<dbReference type="PIRSF" id="PIRSF039102">
    <property type="entry name" value="Ddl/VanB"/>
    <property type="match status" value="1"/>
</dbReference>
<feature type="binding site" evidence="14">
    <location>
        <begin position="251"/>
        <end position="258"/>
    </location>
    <ligand>
        <name>ATP</name>
        <dbReference type="ChEBI" id="CHEBI:30616"/>
    </ligand>
</feature>
<feature type="binding site" evidence="15">
    <location>
        <position position="350"/>
    </location>
    <ligand>
        <name>Mg(2+)</name>
        <dbReference type="ChEBI" id="CHEBI:18420"/>
        <label>2</label>
    </ligand>
</feature>
<comment type="cofactor">
    <cofactor evidence="1">
        <name>Mn(2+)</name>
        <dbReference type="ChEBI" id="CHEBI:29035"/>
    </cofactor>
</comment>
<evidence type="ECO:0000256" key="8">
    <source>
        <dbReference type="ARBA" id="ARBA00022960"/>
    </source>
</evidence>
<comment type="subcellular location">
    <subcellularLocation>
        <location evidence="12">Cytoplasm</location>
    </subcellularLocation>
</comment>
<dbReference type="InterPro" id="IPR005905">
    <property type="entry name" value="D_ala_D_ala"/>
</dbReference>
<dbReference type="GO" id="GO:0009252">
    <property type="term" value="P:peptidoglycan biosynthetic process"/>
    <property type="evidence" value="ECO:0007669"/>
    <property type="project" value="UniProtKB-UniRule"/>
</dbReference>
<dbReference type="Pfam" id="PF07478">
    <property type="entry name" value="Dala_Dala_lig_C"/>
    <property type="match status" value="1"/>
</dbReference>
<keyword evidence="11 12" id="KW-0961">Cell wall biogenesis/degradation</keyword>
<evidence type="ECO:0000256" key="3">
    <source>
        <dbReference type="ARBA" id="ARBA00022598"/>
    </source>
</evidence>
<dbReference type="PANTHER" id="PTHR23132:SF25">
    <property type="entry name" value="D-ALANINE--D-ALANINE LIGASE A"/>
    <property type="match status" value="1"/>
</dbReference>
<dbReference type="OrthoDB" id="9813261at2"/>
<feature type="binding site" evidence="15">
    <location>
        <position position="336"/>
    </location>
    <ligand>
        <name>Mg(2+)</name>
        <dbReference type="ChEBI" id="CHEBI:18420"/>
        <label>1</label>
    </ligand>
</feature>
<dbReference type="FunFam" id="3.30.470.20:FF:000008">
    <property type="entry name" value="D-alanine--D-alanine ligase"/>
    <property type="match status" value="1"/>
</dbReference>
<keyword evidence="6 16" id="KW-0067">ATP-binding</keyword>
<feature type="binding site" evidence="14">
    <location>
        <begin position="347"/>
        <end position="348"/>
    </location>
    <ligand>
        <name>ATP</name>
        <dbReference type="ChEBI" id="CHEBI:30616"/>
    </ligand>
</feature>
<keyword evidence="12" id="KW-0963">Cytoplasm</keyword>
<feature type="binding site" evidence="15">
    <location>
        <position position="348"/>
    </location>
    <ligand>
        <name>Mg(2+)</name>
        <dbReference type="ChEBI" id="CHEBI:18420"/>
        <label>2</label>
    </ligand>
</feature>
<evidence type="ECO:0000256" key="2">
    <source>
        <dbReference type="ARBA" id="ARBA00010871"/>
    </source>
</evidence>
<dbReference type="PROSITE" id="PS00843">
    <property type="entry name" value="DALA_DALA_LIGASE_1"/>
    <property type="match status" value="1"/>
</dbReference>
<evidence type="ECO:0000313" key="18">
    <source>
        <dbReference type="EMBL" id="KAB1659639.1"/>
    </source>
</evidence>
<keyword evidence="5 14" id="KW-0547">Nucleotide-binding</keyword>
<feature type="active site" evidence="13">
    <location>
        <position position="36"/>
    </location>
</feature>
<sequence>MTQGTTFAKLAADPAAIGAGDGRTTVMVVFGGRSSEHTISCATAGGVLGAIDRERYRVVPVGITREGAWVLEDDDPAALALDPENLPEITDNGTRVHLPDSVRSRTVRVSGTDATGEPATIDLGEVDLVFPILHGPFGEDGTVQGLLELVGLPFVGSGVLAASVAMDKHFTKIVLRDAGLRVGDGVTVTRHRWDAAPDAVRDDALTALGLPVFVKPARAGSSVGVSKVHSAGEFAEAMRIAFAEDDHVLVEGAITGREVEVAVLESRPGERARASVGGEIVMTGVEFYDFAAKYLGADGVDLVCPADLDERRLAELQDLGVRAFEALGAAGLARVDCFLTDDGFVINEVNTMPGFTPISMFPKCWQASGLSYPELITELIEVALAHAAEGTDTRA</sequence>
<dbReference type="EC" id="6.3.2.4" evidence="12"/>
<dbReference type="Gene3D" id="3.30.1490.20">
    <property type="entry name" value="ATP-grasp fold, A domain"/>
    <property type="match status" value="1"/>
</dbReference>
<evidence type="ECO:0000256" key="11">
    <source>
        <dbReference type="ARBA" id="ARBA00023316"/>
    </source>
</evidence>
<dbReference type="InterPro" id="IPR011095">
    <property type="entry name" value="Dala_Dala_lig_C"/>
</dbReference>
<dbReference type="SUPFAM" id="SSF56059">
    <property type="entry name" value="Glutathione synthetase ATP-binding domain-like"/>
    <property type="match status" value="1"/>
</dbReference>
<dbReference type="PANTHER" id="PTHR23132">
    <property type="entry name" value="D-ALANINE--D-ALANINE LIGASE"/>
    <property type="match status" value="1"/>
</dbReference>
<dbReference type="HAMAP" id="MF_00047">
    <property type="entry name" value="Dala_Dala_lig"/>
    <property type="match status" value="1"/>
</dbReference>
<dbReference type="GO" id="GO:0005524">
    <property type="term" value="F:ATP binding"/>
    <property type="evidence" value="ECO:0007669"/>
    <property type="project" value="UniProtKB-UniRule"/>
</dbReference>
<evidence type="ECO:0000256" key="4">
    <source>
        <dbReference type="ARBA" id="ARBA00022723"/>
    </source>
</evidence>
<dbReference type="InterPro" id="IPR013815">
    <property type="entry name" value="ATP_grasp_subdomain_1"/>
</dbReference>
<comment type="caution">
    <text evidence="18">The sequence shown here is derived from an EMBL/GenBank/DDBJ whole genome shotgun (WGS) entry which is preliminary data.</text>
</comment>
<feature type="domain" description="ATP-grasp" evidence="17">
    <location>
        <begin position="172"/>
        <end position="381"/>
    </location>
</feature>
<evidence type="ECO:0000259" key="17">
    <source>
        <dbReference type="PROSITE" id="PS50975"/>
    </source>
</evidence>
<keyword evidence="9 12" id="KW-0573">Peptidoglycan synthesis</keyword>
<organism evidence="18 19">
    <name type="scientific">Pseudoclavibacter chungangensis</name>
    <dbReference type="NCBI Taxonomy" id="587635"/>
    <lineage>
        <taxon>Bacteria</taxon>
        <taxon>Bacillati</taxon>
        <taxon>Actinomycetota</taxon>
        <taxon>Actinomycetes</taxon>
        <taxon>Micrococcales</taxon>
        <taxon>Microbacteriaceae</taxon>
        <taxon>Pseudoclavibacter</taxon>
    </lineage>
</organism>
<evidence type="ECO:0000256" key="13">
    <source>
        <dbReference type="PIRSR" id="PIRSR039102-1"/>
    </source>
</evidence>